<keyword evidence="3" id="KW-1185">Reference proteome</keyword>
<evidence type="ECO:0000313" key="3">
    <source>
        <dbReference type="Proteomes" id="UP000800035"/>
    </source>
</evidence>
<dbReference type="SUPFAM" id="SSF55729">
    <property type="entry name" value="Acyl-CoA N-acyltransferases (Nat)"/>
    <property type="match status" value="1"/>
</dbReference>
<dbReference type="OrthoDB" id="2832510at2759"/>
<evidence type="ECO:0000313" key="2">
    <source>
        <dbReference type="EMBL" id="KAF1948442.1"/>
    </source>
</evidence>
<gene>
    <name evidence="2" type="ORF">CC80DRAFT_498214</name>
</gene>
<sequence length="249" mass="27917">MATTNTEPLIEQVTSAEDFTHIFSCISEAFGRQARDALWMVLNPDWEDEKGQEKGAADLVKRWNAVKTNKNGLPNTVFLKATLPDSADESKRKIVGMAIWEQCSFVDGYGIQPSEDLGDALNGLDPNEARFASQMFRSLWKRRIEYTKEKSTADPPAIFVLDMCCVHPSFQRRGIAQKLVQWGLGEAKRRGGLECTTEASSMGRGAYVKLAFRDEGVGDIVYDVDGEFKDRDKPPNVFLRTGIIPWQES</sequence>
<dbReference type="Proteomes" id="UP000800035">
    <property type="component" value="Unassembled WGS sequence"/>
</dbReference>
<feature type="domain" description="N-acetyltransferase" evidence="1">
    <location>
        <begin position="160"/>
        <end position="200"/>
    </location>
</feature>
<dbReference type="CDD" id="cd04301">
    <property type="entry name" value="NAT_SF"/>
    <property type="match status" value="1"/>
</dbReference>
<dbReference type="GO" id="GO:0016747">
    <property type="term" value="F:acyltransferase activity, transferring groups other than amino-acyl groups"/>
    <property type="evidence" value="ECO:0007669"/>
    <property type="project" value="InterPro"/>
</dbReference>
<protein>
    <submittedName>
        <fullName evidence="2">Putative GNAT family acetyltransferase</fullName>
    </submittedName>
</protein>
<dbReference type="PANTHER" id="PTHR42791">
    <property type="entry name" value="GNAT FAMILY ACETYLTRANSFERASE"/>
    <property type="match status" value="1"/>
</dbReference>
<dbReference type="PANTHER" id="PTHR42791:SF14">
    <property type="entry name" value="N-ACETYLTRANSFERASE DOMAIN-CONTAINING PROTEIN"/>
    <property type="match status" value="1"/>
</dbReference>
<dbReference type="Gene3D" id="3.40.630.30">
    <property type="match status" value="1"/>
</dbReference>
<keyword evidence="2" id="KW-0808">Transferase</keyword>
<dbReference type="InterPro" id="IPR052523">
    <property type="entry name" value="Trichothecene_AcTrans"/>
</dbReference>
<organism evidence="2 3">
    <name type="scientific">Byssothecium circinans</name>
    <dbReference type="NCBI Taxonomy" id="147558"/>
    <lineage>
        <taxon>Eukaryota</taxon>
        <taxon>Fungi</taxon>
        <taxon>Dikarya</taxon>
        <taxon>Ascomycota</taxon>
        <taxon>Pezizomycotina</taxon>
        <taxon>Dothideomycetes</taxon>
        <taxon>Pleosporomycetidae</taxon>
        <taxon>Pleosporales</taxon>
        <taxon>Massarineae</taxon>
        <taxon>Massarinaceae</taxon>
        <taxon>Byssothecium</taxon>
    </lineage>
</organism>
<evidence type="ECO:0000259" key="1">
    <source>
        <dbReference type="Pfam" id="PF00583"/>
    </source>
</evidence>
<dbReference type="InterPro" id="IPR000182">
    <property type="entry name" value="GNAT_dom"/>
</dbReference>
<proteinExistence type="predicted"/>
<dbReference type="Pfam" id="PF00583">
    <property type="entry name" value="Acetyltransf_1"/>
    <property type="match status" value="1"/>
</dbReference>
<dbReference type="EMBL" id="ML977058">
    <property type="protein sequence ID" value="KAF1948442.1"/>
    <property type="molecule type" value="Genomic_DNA"/>
</dbReference>
<reference evidence="2" key="1">
    <citation type="journal article" date="2020" name="Stud. Mycol.">
        <title>101 Dothideomycetes genomes: a test case for predicting lifestyles and emergence of pathogens.</title>
        <authorList>
            <person name="Haridas S."/>
            <person name="Albert R."/>
            <person name="Binder M."/>
            <person name="Bloem J."/>
            <person name="Labutti K."/>
            <person name="Salamov A."/>
            <person name="Andreopoulos B."/>
            <person name="Baker S."/>
            <person name="Barry K."/>
            <person name="Bills G."/>
            <person name="Bluhm B."/>
            <person name="Cannon C."/>
            <person name="Castanera R."/>
            <person name="Culley D."/>
            <person name="Daum C."/>
            <person name="Ezra D."/>
            <person name="Gonzalez J."/>
            <person name="Henrissat B."/>
            <person name="Kuo A."/>
            <person name="Liang C."/>
            <person name="Lipzen A."/>
            <person name="Lutzoni F."/>
            <person name="Magnuson J."/>
            <person name="Mondo S."/>
            <person name="Nolan M."/>
            <person name="Ohm R."/>
            <person name="Pangilinan J."/>
            <person name="Park H.-J."/>
            <person name="Ramirez L."/>
            <person name="Alfaro M."/>
            <person name="Sun H."/>
            <person name="Tritt A."/>
            <person name="Yoshinaga Y."/>
            <person name="Zwiers L.-H."/>
            <person name="Turgeon B."/>
            <person name="Goodwin S."/>
            <person name="Spatafora J."/>
            <person name="Crous P."/>
            <person name="Grigoriev I."/>
        </authorList>
    </citation>
    <scope>NUCLEOTIDE SEQUENCE</scope>
    <source>
        <strain evidence="2">CBS 675.92</strain>
    </source>
</reference>
<name>A0A6A5T9K9_9PLEO</name>
<dbReference type="InterPro" id="IPR016181">
    <property type="entry name" value="Acyl_CoA_acyltransferase"/>
</dbReference>
<dbReference type="AlphaFoldDB" id="A0A6A5T9K9"/>
<accession>A0A6A5T9K9</accession>